<sequence length="147" mass="16338">MLGSRRDPLLAYRFLVECEGLLVAGFQEISGLELSLEVEEVVEGGVNDLVHRLPKGIKAGTLVLRRGICRAELWEWFSRIRRALSFQGPLEVRTLYLVILDEAGEEALRLAVTGAYPVKWTGPELKADQSGVALESLELVYTGVERV</sequence>
<dbReference type="PANTHER" id="PTHR38009:SF1">
    <property type="entry name" value="CONSERVED HYPOTHETICAL PHAGE TAIL PROTEIN"/>
    <property type="match status" value="1"/>
</dbReference>
<proteinExistence type="predicted"/>
<evidence type="ECO:0000313" key="1">
    <source>
        <dbReference type="EMBL" id="HFC96898.1"/>
    </source>
</evidence>
<protein>
    <submittedName>
        <fullName evidence="1">Phage tail protein</fullName>
    </submittedName>
</protein>
<name>A0A7C3GDP0_9BACT</name>
<comment type="caution">
    <text evidence="1">The sequence shown here is derived from an EMBL/GenBank/DDBJ whole genome shotgun (WGS) entry which is preliminary data.</text>
</comment>
<reference evidence="1" key="1">
    <citation type="journal article" date="2020" name="mSystems">
        <title>Genome- and Community-Level Interaction Insights into Carbon Utilization and Element Cycling Functions of Hydrothermarchaeota in Hydrothermal Sediment.</title>
        <authorList>
            <person name="Zhou Z."/>
            <person name="Liu Y."/>
            <person name="Xu W."/>
            <person name="Pan J."/>
            <person name="Luo Z.H."/>
            <person name="Li M."/>
        </authorList>
    </citation>
    <scope>NUCLEOTIDE SEQUENCE [LARGE SCALE GENOMIC DNA]</scope>
    <source>
        <strain evidence="1">HyVt-483</strain>
    </source>
</reference>
<organism evidence="1">
    <name type="scientific">Thermosulfurimonas dismutans</name>
    <dbReference type="NCBI Taxonomy" id="999894"/>
    <lineage>
        <taxon>Bacteria</taxon>
        <taxon>Pseudomonadati</taxon>
        <taxon>Thermodesulfobacteriota</taxon>
        <taxon>Thermodesulfobacteria</taxon>
        <taxon>Thermodesulfobacteriales</taxon>
        <taxon>Thermodesulfobacteriaceae</taxon>
        <taxon>Thermosulfurimonas</taxon>
    </lineage>
</organism>
<dbReference type="GO" id="GO:0005198">
    <property type="term" value="F:structural molecule activity"/>
    <property type="evidence" value="ECO:0007669"/>
    <property type="project" value="InterPro"/>
</dbReference>
<dbReference type="InterPro" id="IPR011747">
    <property type="entry name" value="CHP02241"/>
</dbReference>
<dbReference type="Proteomes" id="UP000886043">
    <property type="component" value="Unassembled WGS sequence"/>
</dbReference>
<dbReference type="PANTHER" id="PTHR38009">
    <property type="entry name" value="CONSERVED HYPOTHETICAL PHAGE TAIL PROTEIN"/>
    <property type="match status" value="1"/>
</dbReference>
<dbReference type="NCBIfam" id="TIGR02241">
    <property type="entry name" value="conserved hypothetical phage tail region protein"/>
    <property type="match status" value="1"/>
</dbReference>
<dbReference type="Pfam" id="PF06841">
    <property type="entry name" value="Phage_T4_gp19"/>
    <property type="match status" value="1"/>
</dbReference>
<accession>A0A7C3GDP0</accession>
<dbReference type="AlphaFoldDB" id="A0A7C3GDP0"/>
<gene>
    <name evidence="1" type="ORF">ENJ40_00370</name>
</gene>
<dbReference type="EMBL" id="DRMH01000008">
    <property type="protein sequence ID" value="HFC96898.1"/>
    <property type="molecule type" value="Genomic_DNA"/>
</dbReference>
<dbReference type="InterPro" id="IPR010667">
    <property type="entry name" value="Phage_T4_Gp19"/>
</dbReference>